<feature type="domain" description="Glycosyl transferase family 28 C-terminal" evidence="1">
    <location>
        <begin position="226"/>
        <end position="365"/>
    </location>
</feature>
<dbReference type="GO" id="GO:0016758">
    <property type="term" value="F:hexosyltransferase activity"/>
    <property type="evidence" value="ECO:0007669"/>
    <property type="project" value="InterPro"/>
</dbReference>
<accession>A0A6M0RVM5</accession>
<dbReference type="EMBL" id="QXHD01000004">
    <property type="protein sequence ID" value="NEZ60288.1"/>
    <property type="molecule type" value="Genomic_DNA"/>
</dbReference>
<proteinExistence type="predicted"/>
<protein>
    <submittedName>
        <fullName evidence="2">Glycosyltransferase</fullName>
    </submittedName>
</protein>
<dbReference type="RefSeq" id="WP_163702873.1">
    <property type="nucleotide sequence ID" value="NZ_QXHD01000004.1"/>
</dbReference>
<evidence type="ECO:0000259" key="1">
    <source>
        <dbReference type="Pfam" id="PF04101"/>
    </source>
</evidence>
<evidence type="ECO:0000313" key="2">
    <source>
        <dbReference type="EMBL" id="NEZ60288.1"/>
    </source>
</evidence>
<dbReference type="Gene3D" id="3.40.50.2000">
    <property type="entry name" value="Glycogen Phosphorylase B"/>
    <property type="match status" value="1"/>
</dbReference>
<dbReference type="AlphaFoldDB" id="A0A6M0RVM5"/>
<comment type="caution">
    <text evidence="2">The sequence shown here is derived from an EMBL/GenBank/DDBJ whole genome shotgun (WGS) entry which is preliminary data.</text>
</comment>
<name>A0A6M0RVM5_9CYAN</name>
<evidence type="ECO:0000313" key="3">
    <source>
        <dbReference type="Proteomes" id="UP000481033"/>
    </source>
</evidence>
<sequence length="408" mass="46230">MRLMVYSHDAFGLGNIRRMLTICEYLLRTLPNISILVVSGSPALHTLRLPEGLDYIKLPCLGRNTSGQLEARYLKSMPETLVRLRSHLILTAVVHFQPDVLLIDKKPLGLRNELKETLNHLNRHSPNTKRVLLLRDILDTPAATIQQWQVNNYYQLTQQHYDQIWIVGTPEIFNLPDEYNFPLPLRRKVRFCGYLSRGCGRTSQTVLRQQLKIHPQEKLVVVTPGGGGDGHQLIQTYLASMDQQLKAAQPIPKTVIISGPEMPTEEQQQLQTQVAAYPQIRLLEFSDDLISYLNAADAIVAMAGYNTTCEILSLRKPAVVVPRTRPVQEQWMRAKRFADSGLLYAIHPQQLTPQQLSQTLHRALTIKPHAINSFRLDGLPRIAQLMHDLMACAVRPSNRDLAELSCAL</sequence>
<organism evidence="2 3">
    <name type="scientific">Adonisia turfae CCMR0081</name>
    <dbReference type="NCBI Taxonomy" id="2292702"/>
    <lineage>
        <taxon>Bacteria</taxon>
        <taxon>Bacillati</taxon>
        <taxon>Cyanobacteriota</taxon>
        <taxon>Adonisia</taxon>
        <taxon>Adonisia turfae</taxon>
    </lineage>
</organism>
<keyword evidence="2" id="KW-0808">Transferase</keyword>
<dbReference type="Pfam" id="PF04101">
    <property type="entry name" value="Glyco_tran_28_C"/>
    <property type="match status" value="1"/>
</dbReference>
<reference evidence="2 3" key="1">
    <citation type="journal article" date="2020" name="Microb. Ecol.">
        <title>Ecogenomics of the Marine Benthic Filamentous Cyanobacterium Adonisia.</title>
        <authorList>
            <person name="Walter J.M."/>
            <person name="Coutinho F.H."/>
            <person name="Leomil L."/>
            <person name="Hargreaves P.I."/>
            <person name="Campeao M.E."/>
            <person name="Vieira V.V."/>
            <person name="Silva B.S."/>
            <person name="Fistarol G.O."/>
            <person name="Salomon P.S."/>
            <person name="Sawabe T."/>
            <person name="Mino S."/>
            <person name="Hosokawa M."/>
            <person name="Miyashita H."/>
            <person name="Maruyama F."/>
            <person name="van Verk M.C."/>
            <person name="Dutilh B.E."/>
            <person name="Thompson C.C."/>
            <person name="Thompson F.L."/>
        </authorList>
    </citation>
    <scope>NUCLEOTIDE SEQUENCE [LARGE SCALE GENOMIC DNA]</scope>
    <source>
        <strain evidence="2 3">CCMR0081</strain>
    </source>
</reference>
<dbReference type="PANTHER" id="PTHR21015">
    <property type="entry name" value="UDP-N-ACETYLGLUCOSAMINE--N-ACETYLMURAMYL-(PENTAPEPTIDE) PYROPHOSPHORYL-UNDECAPRENOL N-ACETYLGLUCOSAMINE TRANSFERASE 1"/>
    <property type="match status" value="1"/>
</dbReference>
<keyword evidence="3" id="KW-1185">Reference proteome</keyword>
<gene>
    <name evidence="2" type="ORF">DXZ20_32520</name>
</gene>
<dbReference type="Proteomes" id="UP000481033">
    <property type="component" value="Unassembled WGS sequence"/>
</dbReference>
<dbReference type="SUPFAM" id="SSF53756">
    <property type="entry name" value="UDP-Glycosyltransferase/glycogen phosphorylase"/>
    <property type="match status" value="1"/>
</dbReference>
<dbReference type="InterPro" id="IPR007235">
    <property type="entry name" value="Glyco_trans_28_C"/>
</dbReference>
<dbReference type="PANTHER" id="PTHR21015:SF28">
    <property type="entry name" value="SLL1722 PROTEIN"/>
    <property type="match status" value="1"/>
</dbReference>